<reference evidence="6" key="1">
    <citation type="submission" date="2019-12" db="EMBL/GenBank/DDBJ databases">
        <authorList>
            <person name="Scholes J."/>
        </authorList>
    </citation>
    <scope>NUCLEOTIDE SEQUENCE</scope>
</reference>
<accession>A0A9N7NH01</accession>
<dbReference type="InterPro" id="IPR006564">
    <property type="entry name" value="Znf_PMZ"/>
</dbReference>
<dbReference type="GO" id="GO:0008270">
    <property type="term" value="F:zinc ion binding"/>
    <property type="evidence" value="ECO:0007669"/>
    <property type="project" value="UniProtKB-KW"/>
</dbReference>
<evidence type="ECO:0000313" key="6">
    <source>
        <dbReference type="EMBL" id="CAA0829597.1"/>
    </source>
</evidence>
<dbReference type="PANTHER" id="PTHR31973">
    <property type="entry name" value="POLYPROTEIN, PUTATIVE-RELATED"/>
    <property type="match status" value="1"/>
</dbReference>
<name>A0A9N7NH01_STRHE</name>
<organism evidence="6 7">
    <name type="scientific">Striga hermonthica</name>
    <name type="common">Purple witchweed</name>
    <name type="synonym">Buchnera hermonthica</name>
    <dbReference type="NCBI Taxonomy" id="68872"/>
    <lineage>
        <taxon>Eukaryota</taxon>
        <taxon>Viridiplantae</taxon>
        <taxon>Streptophyta</taxon>
        <taxon>Embryophyta</taxon>
        <taxon>Tracheophyta</taxon>
        <taxon>Spermatophyta</taxon>
        <taxon>Magnoliopsida</taxon>
        <taxon>eudicotyledons</taxon>
        <taxon>Gunneridae</taxon>
        <taxon>Pentapetalae</taxon>
        <taxon>asterids</taxon>
        <taxon>lamiids</taxon>
        <taxon>Lamiales</taxon>
        <taxon>Orobanchaceae</taxon>
        <taxon>Buchnereae</taxon>
        <taxon>Striga</taxon>
    </lineage>
</organism>
<dbReference type="AlphaFoldDB" id="A0A9N7NH01"/>
<dbReference type="PROSITE" id="PS50966">
    <property type="entry name" value="ZF_SWIM"/>
    <property type="match status" value="1"/>
</dbReference>
<evidence type="ECO:0000256" key="2">
    <source>
        <dbReference type="ARBA" id="ARBA00022771"/>
    </source>
</evidence>
<dbReference type="Pfam" id="PF04434">
    <property type="entry name" value="SWIM"/>
    <property type="match status" value="1"/>
</dbReference>
<evidence type="ECO:0000256" key="1">
    <source>
        <dbReference type="ARBA" id="ARBA00022723"/>
    </source>
</evidence>
<dbReference type="PANTHER" id="PTHR31973:SF195">
    <property type="entry name" value="MUDR FAMILY TRANSPOSASE"/>
    <property type="match status" value="1"/>
</dbReference>
<evidence type="ECO:0000256" key="4">
    <source>
        <dbReference type="PROSITE-ProRule" id="PRU00325"/>
    </source>
</evidence>
<keyword evidence="3" id="KW-0862">Zinc</keyword>
<proteinExistence type="predicted"/>
<dbReference type="Proteomes" id="UP001153555">
    <property type="component" value="Unassembled WGS sequence"/>
</dbReference>
<dbReference type="InterPro" id="IPR018289">
    <property type="entry name" value="MULE_transposase_dom"/>
</dbReference>
<evidence type="ECO:0000313" key="7">
    <source>
        <dbReference type="Proteomes" id="UP001153555"/>
    </source>
</evidence>
<dbReference type="SMART" id="SM00575">
    <property type="entry name" value="ZnF_PMZ"/>
    <property type="match status" value="1"/>
</dbReference>
<dbReference type="OrthoDB" id="687700at2759"/>
<dbReference type="EMBL" id="CACSLK010027773">
    <property type="protein sequence ID" value="CAA0829597.1"/>
    <property type="molecule type" value="Genomic_DNA"/>
</dbReference>
<keyword evidence="7" id="KW-1185">Reference proteome</keyword>
<evidence type="ECO:0000259" key="5">
    <source>
        <dbReference type="PROSITE" id="PS50966"/>
    </source>
</evidence>
<feature type="domain" description="SWIM-type" evidence="5">
    <location>
        <begin position="367"/>
        <end position="399"/>
    </location>
</feature>
<sequence>MKRKTTTPSAKWVASKAVSILKRTPDMGPKDMQIKLQDDHKCVIGYDTVWKGLEKAFKELYGSWEDSFGMLYNWKAEVIMRMPGSIIEIDVEVKDGLPYFHRFFCALGPCIEGFLEGCRPYLIIDSTALSGRWNGQLATTCSVDGHNWMYPVAYGFIDKETYDNWKWWIAQLHKAIGDVEPLAICSDACKGLENAVKYVFHMAEQRECFKHLMDNYAKRKRPNADNMYPAARSYRKEVHEHHIAIVKSDLDTKEWLEQHHKLKWFRSGFNPAIKCDYVTNNIAKVFNKWIKDIKDLPVCELADKLREMIMVLWHKRRKIGQRLQGKILPAVIHILKAQTRGLSHLNVVQGDYYAAQVVDISAANIRHVVKAYLHECTCEEWQHTGKPCQHALALITQQPFRDVMMENFVNDYYSVERFKNAYKRIIEPLPDRCGQNLTYHLQLVHHLVEEVLADKGKIESKVLLKVVKARRNLMLKE</sequence>
<gene>
    <name evidence="6" type="ORF">SHERM_25165</name>
</gene>
<keyword evidence="2 4" id="KW-0863">Zinc-finger</keyword>
<protein>
    <recommendedName>
        <fullName evidence="5">SWIM-type domain-containing protein</fullName>
    </recommendedName>
</protein>
<comment type="caution">
    <text evidence="6">The sequence shown here is derived from an EMBL/GenBank/DDBJ whole genome shotgun (WGS) entry which is preliminary data.</text>
</comment>
<keyword evidence="1" id="KW-0479">Metal-binding</keyword>
<dbReference type="InterPro" id="IPR007527">
    <property type="entry name" value="Znf_SWIM"/>
</dbReference>
<dbReference type="Pfam" id="PF10551">
    <property type="entry name" value="MULE"/>
    <property type="match status" value="1"/>
</dbReference>
<evidence type="ECO:0000256" key="3">
    <source>
        <dbReference type="ARBA" id="ARBA00022833"/>
    </source>
</evidence>